<accession>A0A0F4QD51</accession>
<dbReference type="Proteomes" id="UP000033452">
    <property type="component" value="Unassembled WGS sequence"/>
</dbReference>
<dbReference type="Gene3D" id="3.40.50.1820">
    <property type="entry name" value="alpha/beta hydrolase"/>
    <property type="match status" value="1"/>
</dbReference>
<keyword evidence="3" id="KW-1185">Reference proteome</keyword>
<dbReference type="PATRIC" id="fig|43658.5.peg.4653"/>
<dbReference type="PROSITE" id="PS51257">
    <property type="entry name" value="PROKAR_LIPOPROTEIN"/>
    <property type="match status" value="1"/>
</dbReference>
<dbReference type="Pfam" id="PF12146">
    <property type="entry name" value="Hydrolase_4"/>
    <property type="match status" value="1"/>
</dbReference>
<reference evidence="2 3" key="1">
    <citation type="journal article" date="2015" name="BMC Genomics">
        <title>Genome mining reveals unlocked bioactive potential of marine Gram-negative bacteria.</title>
        <authorList>
            <person name="Machado H."/>
            <person name="Sonnenschein E.C."/>
            <person name="Melchiorsen J."/>
            <person name="Gram L."/>
        </authorList>
    </citation>
    <scope>NUCLEOTIDE SEQUENCE [LARGE SCALE GENOMIC DNA]</scope>
    <source>
        <strain evidence="2 3">S2471</strain>
    </source>
</reference>
<dbReference type="InterPro" id="IPR053145">
    <property type="entry name" value="AB_hydrolase_Est10"/>
</dbReference>
<dbReference type="InterPro" id="IPR029058">
    <property type="entry name" value="AB_hydrolase_fold"/>
</dbReference>
<evidence type="ECO:0000313" key="2">
    <source>
        <dbReference type="EMBL" id="KJZ05611.1"/>
    </source>
</evidence>
<keyword evidence="2" id="KW-0378">Hydrolase</keyword>
<gene>
    <name evidence="2" type="ORF">TW77_22080</name>
</gene>
<dbReference type="InterPro" id="IPR022742">
    <property type="entry name" value="Hydrolase_4"/>
</dbReference>
<feature type="domain" description="Serine aminopeptidase S33" evidence="1">
    <location>
        <begin position="57"/>
        <end position="183"/>
    </location>
</feature>
<name>A0A0F4QD51_9GAMM</name>
<dbReference type="PANTHER" id="PTHR43265">
    <property type="entry name" value="ESTERASE ESTD"/>
    <property type="match status" value="1"/>
</dbReference>
<dbReference type="PANTHER" id="PTHR43265:SF1">
    <property type="entry name" value="ESTERASE ESTD"/>
    <property type="match status" value="1"/>
</dbReference>
<evidence type="ECO:0000313" key="3">
    <source>
        <dbReference type="Proteomes" id="UP000033452"/>
    </source>
</evidence>
<evidence type="ECO:0000259" key="1">
    <source>
        <dbReference type="Pfam" id="PF12146"/>
    </source>
</evidence>
<dbReference type="SUPFAM" id="SSF53474">
    <property type="entry name" value="alpha/beta-Hydrolases"/>
    <property type="match status" value="1"/>
</dbReference>
<dbReference type="GO" id="GO:0052689">
    <property type="term" value="F:carboxylic ester hydrolase activity"/>
    <property type="evidence" value="ECO:0007669"/>
    <property type="project" value="TreeGrafter"/>
</dbReference>
<comment type="caution">
    <text evidence="2">The sequence shown here is derived from an EMBL/GenBank/DDBJ whole genome shotgun (WGS) entry which is preliminary data.</text>
</comment>
<dbReference type="RefSeq" id="WP_046007122.1">
    <property type="nucleotide sequence ID" value="NZ_JXYA01000065.1"/>
</dbReference>
<organism evidence="2 3">
    <name type="scientific">Pseudoalteromonas rubra</name>
    <dbReference type="NCBI Taxonomy" id="43658"/>
    <lineage>
        <taxon>Bacteria</taxon>
        <taxon>Pseudomonadati</taxon>
        <taxon>Pseudomonadota</taxon>
        <taxon>Gammaproteobacteria</taxon>
        <taxon>Alteromonadales</taxon>
        <taxon>Pseudoalteromonadaceae</taxon>
        <taxon>Pseudoalteromonas</taxon>
    </lineage>
</organism>
<dbReference type="AlphaFoldDB" id="A0A0F4QD51"/>
<dbReference type="OrthoDB" id="9765647at2"/>
<sequence length="344" mass="38254">MSRWSTATLITCACMVLGLLSGCHNSNQEQVEDRVIAFNANTNTLEARLVTPKKHQSQDAIVLLVHGDGAMDHSAQGYFEPIITTLTNKGYATMSWSKPGIGNSSGDWLAQTMPQRAEEVRSAIRYLRQNGYPNNPIGVLGFSQASWVLAELSNEPEIKFAALVGGAANWREQSQYTMWLRLIEEQKIHADDDGIWQEIAQLNELEYQLIKAGFDDYQGSDLHLHPFMAKPIQDEARFNFVRANIDSDVSRGFAHIHFPMLALFGDSDIRVDVQHSQQVFASTVGAADTLEQKVISNASHSLLKTDLPMRAALYLTADDFAPGALDTLVHWLDTHANDKTAQRL</sequence>
<protein>
    <submittedName>
        <fullName evidence="2">Alpha/beta hydrolase</fullName>
    </submittedName>
</protein>
<dbReference type="EMBL" id="JXYA01000065">
    <property type="protein sequence ID" value="KJZ05611.1"/>
    <property type="molecule type" value="Genomic_DNA"/>
</dbReference>
<proteinExistence type="predicted"/>